<sequence>MMNEAQATEWIASLKPGDKIGVYSGSQLVMETSVDRKTSSGRVVCQTGAVFLPNGEIFGKFSDKSRRIRPLVA</sequence>
<name>A0A8I1JIZ3_PSEPU</name>
<accession>A0A8I1JIZ3</accession>
<organism evidence="1 2">
    <name type="scientific">Pseudomonas putida</name>
    <name type="common">Arthrobacter siderocapsulatus</name>
    <dbReference type="NCBI Taxonomy" id="303"/>
    <lineage>
        <taxon>Bacteria</taxon>
        <taxon>Pseudomonadati</taxon>
        <taxon>Pseudomonadota</taxon>
        <taxon>Gammaproteobacteria</taxon>
        <taxon>Pseudomonadales</taxon>
        <taxon>Pseudomonadaceae</taxon>
        <taxon>Pseudomonas</taxon>
    </lineage>
</organism>
<dbReference type="EMBL" id="JAEHTE010000002">
    <property type="protein sequence ID" value="MBI6883074.1"/>
    <property type="molecule type" value="Genomic_DNA"/>
</dbReference>
<dbReference type="Proteomes" id="UP000637061">
    <property type="component" value="Unassembled WGS sequence"/>
</dbReference>
<dbReference type="AlphaFoldDB" id="A0A8I1JIZ3"/>
<dbReference type="RefSeq" id="WP_198746688.1">
    <property type="nucleotide sequence ID" value="NZ_JAEHTE010000002.1"/>
</dbReference>
<proteinExistence type="predicted"/>
<protein>
    <submittedName>
        <fullName evidence="1">Uncharacterized protein</fullName>
    </submittedName>
</protein>
<reference evidence="1" key="1">
    <citation type="submission" date="2020-12" db="EMBL/GenBank/DDBJ databases">
        <title>Enhanced detection system for hospital associated transmission using whole genome sequencing surveillance.</title>
        <authorList>
            <person name="Harrison L.H."/>
            <person name="Van Tyne D."/>
            <person name="Marsh J.W."/>
            <person name="Griffith M.P."/>
            <person name="Snyder D.J."/>
            <person name="Cooper V.S."/>
            <person name="Mustapha M."/>
        </authorList>
    </citation>
    <scope>NUCLEOTIDE SEQUENCE</scope>
    <source>
        <strain evidence="1">PSB00042</strain>
    </source>
</reference>
<evidence type="ECO:0000313" key="2">
    <source>
        <dbReference type="Proteomes" id="UP000637061"/>
    </source>
</evidence>
<gene>
    <name evidence="1" type="ORF">JEU22_04030</name>
</gene>
<comment type="caution">
    <text evidence="1">The sequence shown here is derived from an EMBL/GenBank/DDBJ whole genome shotgun (WGS) entry which is preliminary data.</text>
</comment>
<evidence type="ECO:0000313" key="1">
    <source>
        <dbReference type="EMBL" id="MBI6883074.1"/>
    </source>
</evidence>